<proteinExistence type="inferred from homology"/>
<organism evidence="3 4">
    <name type="scientific">Rhodopseudomonas palustris</name>
    <dbReference type="NCBI Taxonomy" id="1076"/>
    <lineage>
        <taxon>Bacteria</taxon>
        <taxon>Pseudomonadati</taxon>
        <taxon>Pseudomonadota</taxon>
        <taxon>Alphaproteobacteria</taxon>
        <taxon>Hyphomicrobiales</taxon>
        <taxon>Nitrobacteraceae</taxon>
        <taxon>Rhodopseudomonas</taxon>
    </lineage>
</organism>
<accession>A0A323UKV8</accession>
<name>A0A323UKV8_RHOPL</name>
<dbReference type="Pfam" id="PF00582">
    <property type="entry name" value="Usp"/>
    <property type="match status" value="1"/>
</dbReference>
<dbReference type="PANTHER" id="PTHR46268">
    <property type="entry name" value="STRESS RESPONSE PROTEIN NHAX"/>
    <property type="match status" value="1"/>
</dbReference>
<evidence type="ECO:0000313" key="4">
    <source>
        <dbReference type="Proteomes" id="UP000248134"/>
    </source>
</evidence>
<evidence type="ECO:0000256" key="1">
    <source>
        <dbReference type="ARBA" id="ARBA00008791"/>
    </source>
</evidence>
<dbReference type="EMBL" id="QKQS01000007">
    <property type="protein sequence ID" value="PZA13051.1"/>
    <property type="molecule type" value="Genomic_DNA"/>
</dbReference>
<dbReference type="CDD" id="cd00293">
    <property type="entry name" value="USP-like"/>
    <property type="match status" value="1"/>
</dbReference>
<comment type="similarity">
    <text evidence="1">Belongs to the universal stress protein A family.</text>
</comment>
<protein>
    <submittedName>
        <fullName evidence="3">Universal stress protein</fullName>
    </submittedName>
</protein>
<dbReference type="AlphaFoldDB" id="A0A323UKV8"/>
<sequence>MTYSTVMVALAFDQPNACRLGIAAELAERFESRLIGIAASELSPPLYYMSGAQAERVLVEGLAAIKLRLGELEAEFRKAMGGHARELEWRSAIEQPARYIVQQARAADLVVCGAGTPSVLTDPFALADPADLVMEIGRPLLVVPPNVCRIDLSSVLVAWKDNPEARRAIVDALPLLRQASHVTVVEIVESEEDEGRATALAGVHDVVDWLSRHHIHAVGEVPEPSGDVSRQITDVARRVGAGIVIAGAYGRSRFREWILGGVTQHLLEQTSRCAFLAR</sequence>
<dbReference type="RefSeq" id="WP_110784866.1">
    <property type="nucleotide sequence ID" value="NZ_QKQS01000007.1"/>
</dbReference>
<comment type="caution">
    <text evidence="3">The sequence shown here is derived from an EMBL/GenBank/DDBJ whole genome shotgun (WGS) entry which is preliminary data.</text>
</comment>
<dbReference type="Proteomes" id="UP000248134">
    <property type="component" value="Unassembled WGS sequence"/>
</dbReference>
<gene>
    <name evidence="3" type="ORF">DNX69_04670</name>
</gene>
<dbReference type="Gene3D" id="3.40.50.12370">
    <property type="match status" value="1"/>
</dbReference>
<evidence type="ECO:0000259" key="2">
    <source>
        <dbReference type="Pfam" id="PF00582"/>
    </source>
</evidence>
<feature type="domain" description="UspA" evidence="2">
    <location>
        <begin position="155"/>
        <end position="270"/>
    </location>
</feature>
<dbReference type="OrthoDB" id="9804721at2"/>
<reference evidence="3 4" key="1">
    <citation type="submission" date="2018-06" db="EMBL/GenBank/DDBJ databases">
        <title>Draft Whole-Genome Sequence of the purple photosynthetic bacterium Rhodospeudomonas palustris XCP.</title>
        <authorList>
            <person name="Rayyan A."/>
            <person name="Meyer T.E."/>
            <person name="Kyndt J.A."/>
        </authorList>
    </citation>
    <scope>NUCLEOTIDE SEQUENCE [LARGE SCALE GENOMIC DNA]</scope>
    <source>
        <strain evidence="3 4">XCP</strain>
    </source>
</reference>
<dbReference type="PANTHER" id="PTHR46268:SF15">
    <property type="entry name" value="UNIVERSAL STRESS PROTEIN HP_0031"/>
    <property type="match status" value="1"/>
</dbReference>
<dbReference type="InterPro" id="IPR006016">
    <property type="entry name" value="UspA"/>
</dbReference>
<evidence type="ECO:0000313" key="3">
    <source>
        <dbReference type="EMBL" id="PZA13051.1"/>
    </source>
</evidence>
<dbReference type="SUPFAM" id="SSF52402">
    <property type="entry name" value="Adenine nucleotide alpha hydrolases-like"/>
    <property type="match status" value="2"/>
</dbReference>